<keyword evidence="2" id="KW-1185">Reference proteome</keyword>
<accession>A0A859FEK2</accession>
<dbReference type="KEGG" id="psua:FLK61_30315"/>
<dbReference type="GO" id="GO:0016791">
    <property type="term" value="F:phosphatase activity"/>
    <property type="evidence" value="ECO:0007669"/>
    <property type="project" value="TreeGrafter"/>
</dbReference>
<dbReference type="PROSITE" id="PS01228">
    <property type="entry name" value="COF_1"/>
    <property type="match status" value="1"/>
</dbReference>
<dbReference type="CDD" id="cd07516">
    <property type="entry name" value="HAD_Pase"/>
    <property type="match status" value="1"/>
</dbReference>
<dbReference type="GO" id="GO:0000287">
    <property type="term" value="F:magnesium ion binding"/>
    <property type="evidence" value="ECO:0007669"/>
    <property type="project" value="TreeGrafter"/>
</dbReference>
<dbReference type="InterPro" id="IPR023214">
    <property type="entry name" value="HAD_sf"/>
</dbReference>
<dbReference type="Gene3D" id="3.30.1240.10">
    <property type="match status" value="1"/>
</dbReference>
<dbReference type="SFLD" id="SFLDS00003">
    <property type="entry name" value="Haloacid_Dehalogenase"/>
    <property type="match status" value="1"/>
</dbReference>
<dbReference type="InterPro" id="IPR006379">
    <property type="entry name" value="HAD-SF_hydro_IIB"/>
</dbReference>
<dbReference type="PANTHER" id="PTHR10000">
    <property type="entry name" value="PHOSPHOSERINE PHOSPHATASE"/>
    <property type="match status" value="1"/>
</dbReference>
<proteinExistence type="predicted"/>
<dbReference type="RefSeq" id="WP_176009051.1">
    <property type="nucleotide sequence ID" value="NZ_CP041372.2"/>
</dbReference>
<dbReference type="InterPro" id="IPR000150">
    <property type="entry name" value="Cof"/>
</dbReference>
<reference evidence="2" key="1">
    <citation type="submission" date="2019-07" db="EMBL/GenBank/DDBJ databases">
        <title>Bacillus alkalisoli sp. nov. isolated from saline soil.</title>
        <authorList>
            <person name="Sun J.-Q."/>
            <person name="Xu L."/>
        </authorList>
    </citation>
    <scope>NUCLEOTIDE SEQUENCE [LARGE SCALE GENOMIC DNA]</scope>
    <source>
        <strain evidence="2">M4U3P1</strain>
    </source>
</reference>
<evidence type="ECO:0000313" key="1">
    <source>
        <dbReference type="EMBL" id="QKS71014.1"/>
    </source>
</evidence>
<dbReference type="EMBL" id="CP041372">
    <property type="protein sequence ID" value="QKS71014.1"/>
    <property type="molecule type" value="Genomic_DNA"/>
</dbReference>
<dbReference type="Proteomes" id="UP000318138">
    <property type="component" value="Chromosome"/>
</dbReference>
<sequence length="290" mass="31813">MTNIKLIATDMDGTLLNKKRQISARTIEAIREAQAQGIIVAACTGRDFFEAEAPIREANLTMPIIGVNGADVRLEDGTMVERKIIAPELFKKIRDVLEAHDVYYEVYTSKGAFTKDVERGIDIIVDVLMSIEEVPSEEYARAYAKERFHQGGVKLVDNYETLIETDPLLKLLAFSKDDGARLAVREKLSQYDLELSASAKDNIEITHKSASKGIGLTTLAHYVGVDMEETMAIGDNENDISMLRAAKVGVAMANADASIQAHANWVTKTNHEDGVAFAIEQVLAGNALNV</sequence>
<dbReference type="Pfam" id="PF08282">
    <property type="entry name" value="Hydrolase_3"/>
    <property type="match status" value="1"/>
</dbReference>
<protein>
    <submittedName>
        <fullName evidence="1">HAD family phosphatase</fullName>
    </submittedName>
</protein>
<dbReference type="SUPFAM" id="SSF56784">
    <property type="entry name" value="HAD-like"/>
    <property type="match status" value="1"/>
</dbReference>
<dbReference type="PROSITE" id="PS01229">
    <property type="entry name" value="COF_2"/>
    <property type="match status" value="1"/>
</dbReference>
<name>A0A859FEK2_9BACI</name>
<dbReference type="NCBIfam" id="TIGR00099">
    <property type="entry name" value="Cof-subfamily"/>
    <property type="match status" value="1"/>
</dbReference>
<evidence type="ECO:0000313" key="2">
    <source>
        <dbReference type="Proteomes" id="UP000318138"/>
    </source>
</evidence>
<dbReference type="SFLD" id="SFLDG01140">
    <property type="entry name" value="C2.B:_Phosphomannomutase_and_P"/>
    <property type="match status" value="1"/>
</dbReference>
<dbReference type="PANTHER" id="PTHR10000:SF55">
    <property type="entry name" value="5-AMINO-6-(5-PHOSPHO-D-RIBITYLAMINO)URACIL PHOSPHATASE YCSE"/>
    <property type="match status" value="1"/>
</dbReference>
<dbReference type="Gene3D" id="3.40.50.1000">
    <property type="entry name" value="HAD superfamily/HAD-like"/>
    <property type="match status" value="1"/>
</dbReference>
<dbReference type="AlphaFoldDB" id="A0A859FEK2"/>
<organism evidence="1 2">
    <name type="scientific">Paenalkalicoccus suaedae</name>
    <dbReference type="NCBI Taxonomy" id="2592382"/>
    <lineage>
        <taxon>Bacteria</taxon>
        <taxon>Bacillati</taxon>
        <taxon>Bacillota</taxon>
        <taxon>Bacilli</taxon>
        <taxon>Bacillales</taxon>
        <taxon>Bacillaceae</taxon>
        <taxon>Paenalkalicoccus</taxon>
    </lineage>
</organism>
<gene>
    <name evidence="1" type="ORF">FLK61_30315</name>
</gene>
<dbReference type="SFLD" id="SFLDG01144">
    <property type="entry name" value="C2.B.4:_PGP_Like"/>
    <property type="match status" value="1"/>
</dbReference>
<dbReference type="GO" id="GO:0005829">
    <property type="term" value="C:cytosol"/>
    <property type="evidence" value="ECO:0007669"/>
    <property type="project" value="TreeGrafter"/>
</dbReference>
<dbReference type="NCBIfam" id="TIGR01484">
    <property type="entry name" value="HAD-SF-IIB"/>
    <property type="match status" value="1"/>
</dbReference>
<dbReference type="InterPro" id="IPR036412">
    <property type="entry name" value="HAD-like_sf"/>
</dbReference>